<evidence type="ECO:0000256" key="1">
    <source>
        <dbReference type="SAM" id="MobiDB-lite"/>
    </source>
</evidence>
<evidence type="ECO:0000256" key="2">
    <source>
        <dbReference type="SAM" id="Phobius"/>
    </source>
</evidence>
<dbReference type="Proteomes" id="UP000597617">
    <property type="component" value="Unassembled WGS sequence"/>
</dbReference>
<proteinExistence type="predicted"/>
<keyword evidence="2" id="KW-1133">Transmembrane helix</keyword>
<keyword evidence="2" id="KW-0812">Transmembrane</keyword>
<feature type="transmembrane region" description="Helical" evidence="2">
    <location>
        <begin position="28"/>
        <end position="50"/>
    </location>
</feature>
<feature type="compositionally biased region" description="Low complexity" evidence="1">
    <location>
        <begin position="1"/>
        <end position="21"/>
    </location>
</feature>
<accession>A0ABS0IFW1</accession>
<keyword evidence="4" id="KW-1185">Reference proteome</keyword>
<feature type="region of interest" description="Disordered" evidence="1">
    <location>
        <begin position="1"/>
        <end position="22"/>
    </location>
</feature>
<name>A0ABS0IFW1_9BACT</name>
<dbReference type="EMBL" id="JADQDQ010000003">
    <property type="protein sequence ID" value="MBF9237254.1"/>
    <property type="molecule type" value="Genomic_DNA"/>
</dbReference>
<keyword evidence="2" id="KW-0472">Membrane</keyword>
<protein>
    <recommendedName>
        <fullName evidence="5">DUF748 domain-containing protein</fullName>
    </recommendedName>
</protein>
<organism evidence="3 4">
    <name type="scientific">Hymenobacter jeongseonensis</name>
    <dbReference type="NCBI Taxonomy" id="2791027"/>
    <lineage>
        <taxon>Bacteria</taxon>
        <taxon>Pseudomonadati</taxon>
        <taxon>Bacteroidota</taxon>
        <taxon>Cytophagia</taxon>
        <taxon>Cytophagales</taxon>
        <taxon>Hymenobacteraceae</taxon>
        <taxon>Hymenobacter</taxon>
    </lineage>
</organism>
<gene>
    <name evidence="3" type="ORF">I2I05_07580</name>
</gene>
<dbReference type="RefSeq" id="WP_196281636.1">
    <property type="nucleotide sequence ID" value="NZ_JADQDQ010000003.1"/>
</dbReference>
<comment type="caution">
    <text evidence="3">The sequence shown here is derived from an EMBL/GenBank/DDBJ whole genome shotgun (WGS) entry which is preliminary data.</text>
</comment>
<reference evidence="3 4" key="1">
    <citation type="submission" date="2020-11" db="EMBL/GenBank/DDBJ databases">
        <authorList>
            <person name="Kim M.K."/>
        </authorList>
    </citation>
    <scope>NUCLEOTIDE SEQUENCE [LARGE SCALE GENOMIC DNA]</scope>
    <source>
        <strain evidence="3 4">BT683</strain>
    </source>
</reference>
<evidence type="ECO:0000313" key="3">
    <source>
        <dbReference type="EMBL" id="MBF9237254.1"/>
    </source>
</evidence>
<sequence length="899" mass="99096">MPETLAAADSSAVPVSPAATPTPRPRRWAWWLLAIVGLVVGLVLVAQHFLDPWLKQKLEQQVAAQTNGQYRLQVGELRTNLWQRAVRLRHLRLRPAAQVADTLPRVRLDAARLHITGVGLLALLRKGVVPIDSLVLDSLRIEVLALARKPTKNANKPLHERLPLRVAGVAVGYFGLLHTQANYRPNGQPTAQFRQANLSARDLEISATSAADSQRVGYAAAWELQLRQTQALVAGHSLALRGLQLSTANKSLTIDSLRIAPSGSRQAQNPSVSLALPRLRLTGFETAPLQHHRRFRADSVLFDSPQLAVTPPAAPAAKQAPTAARWLRQLDLGHFAVRNGQLRVTGIAEAPIIRGIELTAASLRYDSVAASDVRRVLFAKSWNVALGKSQATVAAHPVTLESLRFSTAAGTFSLRSLRVRPPAAGQGQPGGVRLDLVLPSLALTGLDAMALQHQGRFQAAALLVNEPKLTFTPPKQAPPPVWKMLAPMLRRSDLGQLRVRGADLRIGGLRHSPEVFGLNLTGNSIRIDSLSALAPARIAYARSWQGRSGRVTAPFDPPYYRASSQQMYLDTDAKTFRFDNMALTPKYSAVNMNLRKGYQAPAITIRVAALAFEGLDFAELVRHTNFRVAKVTALRPLVRIASDGRGPINPNWSKVSPEEMRKLPMIVDVRRLDIQGGNLYSTYRSPLTPITGTMSINRFNGSFYNLSNDRQRQTVATPLTGHATTYLQNLCRLDAQVSMYLLDPKGRHRVWGAFGPGPFAMLNSMTVPTRLVKFKSGDVRRMRFDLRADRQGVTGTTWTEYANLQMTLLSYQDEAEEVKKSLFSRVKSKVVNVVVIRDQNPRKRGELVTGEMTSTREPRFSVFTLWRQGIVSGLFHNVGVPQKIAQKLSESKDEAPLPK</sequence>
<evidence type="ECO:0000313" key="4">
    <source>
        <dbReference type="Proteomes" id="UP000597617"/>
    </source>
</evidence>
<evidence type="ECO:0008006" key="5">
    <source>
        <dbReference type="Google" id="ProtNLM"/>
    </source>
</evidence>